<organism evidence="1">
    <name type="scientific">marine metagenome</name>
    <dbReference type="NCBI Taxonomy" id="408172"/>
    <lineage>
        <taxon>unclassified sequences</taxon>
        <taxon>metagenomes</taxon>
        <taxon>ecological metagenomes</taxon>
    </lineage>
</organism>
<sequence length="186" mass="21071">MTTYSMSEFITDVCAINAEDLPPGRTLEKIVPLARRIAGESDWMEERFRQYDPEQGMGINLIHDGPDGPMISTVCWRPGFTVLPHDHQTWACIIGIEGVERNIGWRRLDDGSRAGYAELEHAGEVVMRHGTLCTLLPHEIHSVHNEGETTSLSLHIYGRSLNRVARNEFVPEKNIVRPCPQRKRMG</sequence>
<dbReference type="InterPro" id="IPR014710">
    <property type="entry name" value="RmlC-like_jellyroll"/>
</dbReference>
<dbReference type="CDD" id="cd10548">
    <property type="entry name" value="cupin_CDO"/>
    <property type="match status" value="1"/>
</dbReference>
<evidence type="ECO:0008006" key="2">
    <source>
        <dbReference type="Google" id="ProtNLM"/>
    </source>
</evidence>
<dbReference type="Gene3D" id="2.60.120.10">
    <property type="entry name" value="Jelly Rolls"/>
    <property type="match status" value="1"/>
</dbReference>
<dbReference type="EMBL" id="UINC01102469">
    <property type="protein sequence ID" value="SVC64122.1"/>
    <property type="molecule type" value="Genomic_DNA"/>
</dbReference>
<proteinExistence type="predicted"/>
<dbReference type="AlphaFoldDB" id="A0A382NWL2"/>
<dbReference type="SUPFAM" id="SSF51182">
    <property type="entry name" value="RmlC-like cupins"/>
    <property type="match status" value="1"/>
</dbReference>
<name>A0A382NWL2_9ZZZZ</name>
<gene>
    <name evidence="1" type="ORF">METZ01_LOCUS316976</name>
</gene>
<dbReference type="InterPro" id="IPR011051">
    <property type="entry name" value="RmlC_Cupin_sf"/>
</dbReference>
<evidence type="ECO:0000313" key="1">
    <source>
        <dbReference type="EMBL" id="SVC64122.1"/>
    </source>
</evidence>
<protein>
    <recommendedName>
        <fullName evidence="2">Cysteine dioxygenase</fullName>
    </recommendedName>
</protein>
<accession>A0A382NWL2</accession>
<reference evidence="1" key="1">
    <citation type="submission" date="2018-05" db="EMBL/GenBank/DDBJ databases">
        <authorList>
            <person name="Lanie J.A."/>
            <person name="Ng W.-L."/>
            <person name="Kazmierczak K.M."/>
            <person name="Andrzejewski T.M."/>
            <person name="Davidsen T.M."/>
            <person name="Wayne K.J."/>
            <person name="Tettelin H."/>
            <person name="Glass J.I."/>
            <person name="Rusch D."/>
            <person name="Podicherti R."/>
            <person name="Tsui H.-C.T."/>
            <person name="Winkler M.E."/>
        </authorList>
    </citation>
    <scope>NUCLEOTIDE SEQUENCE</scope>
</reference>